<dbReference type="RefSeq" id="XP_024880067.1">
    <property type="nucleotide sequence ID" value="XM_025024299.1"/>
</dbReference>
<gene>
    <name evidence="3" type="primary">LOC112459927</name>
</gene>
<dbReference type="InterPro" id="IPR001680">
    <property type="entry name" value="WD40_rpt"/>
</dbReference>
<dbReference type="SUPFAM" id="SSF50978">
    <property type="entry name" value="WD40 repeat-like"/>
    <property type="match status" value="1"/>
</dbReference>
<proteinExistence type="predicted"/>
<keyword evidence="1" id="KW-0853">WD repeat</keyword>
<evidence type="ECO:0000256" key="1">
    <source>
        <dbReference type="PROSITE-ProRule" id="PRU00221"/>
    </source>
</evidence>
<dbReference type="OrthoDB" id="2305498at2759"/>
<dbReference type="Proteomes" id="UP000504618">
    <property type="component" value="Unplaced"/>
</dbReference>
<protein>
    <submittedName>
        <fullName evidence="3">Uncharacterized protein LOC112459927</fullName>
    </submittedName>
</protein>
<evidence type="ECO:0000313" key="3">
    <source>
        <dbReference type="RefSeq" id="XP_024880067.1"/>
    </source>
</evidence>
<reference evidence="3" key="1">
    <citation type="submission" date="2025-08" db="UniProtKB">
        <authorList>
            <consortium name="RefSeq"/>
        </authorList>
    </citation>
    <scope>IDENTIFICATION</scope>
    <source>
        <tissue evidence="3">Whole body</tissue>
    </source>
</reference>
<dbReference type="InterPro" id="IPR015943">
    <property type="entry name" value="WD40/YVTN_repeat-like_dom_sf"/>
</dbReference>
<dbReference type="Gene3D" id="2.130.10.10">
    <property type="entry name" value="YVTN repeat-like/Quinoprotein amine dehydrogenase"/>
    <property type="match status" value="1"/>
</dbReference>
<keyword evidence="2" id="KW-1185">Reference proteome</keyword>
<sequence length="128" mass="14701">MNAEYILSASLDETVSIWDQRTERIMRSITIPDEAIPTCMSMRRDNWVCVGDDKAKLHMLNLNNDIELVKSYSTEHTALITGGASDARMPDNEFSIRPRQNFDLYGSARAHRYFTFSVPRYPQHGLSE</sequence>
<evidence type="ECO:0000313" key="2">
    <source>
        <dbReference type="Proteomes" id="UP000504618"/>
    </source>
</evidence>
<accession>A0A6J1QCK8</accession>
<name>A0A6J1QCK8_9HYME</name>
<dbReference type="PROSITE" id="PS50082">
    <property type="entry name" value="WD_REPEATS_2"/>
    <property type="match status" value="1"/>
</dbReference>
<feature type="repeat" description="WD" evidence="1">
    <location>
        <begin position="1"/>
        <end position="28"/>
    </location>
</feature>
<dbReference type="GeneID" id="112459927"/>
<organism evidence="2 3">
    <name type="scientific">Temnothorax curvispinosus</name>
    <dbReference type="NCBI Taxonomy" id="300111"/>
    <lineage>
        <taxon>Eukaryota</taxon>
        <taxon>Metazoa</taxon>
        <taxon>Ecdysozoa</taxon>
        <taxon>Arthropoda</taxon>
        <taxon>Hexapoda</taxon>
        <taxon>Insecta</taxon>
        <taxon>Pterygota</taxon>
        <taxon>Neoptera</taxon>
        <taxon>Endopterygota</taxon>
        <taxon>Hymenoptera</taxon>
        <taxon>Apocrita</taxon>
        <taxon>Aculeata</taxon>
        <taxon>Formicoidea</taxon>
        <taxon>Formicidae</taxon>
        <taxon>Myrmicinae</taxon>
        <taxon>Temnothorax</taxon>
    </lineage>
</organism>
<dbReference type="AlphaFoldDB" id="A0A6J1QCK8"/>
<dbReference type="InterPro" id="IPR036322">
    <property type="entry name" value="WD40_repeat_dom_sf"/>
</dbReference>